<gene>
    <name evidence="10" type="ORF">FOZ60_004803</name>
</gene>
<comment type="subcellular location">
    <subcellularLocation>
        <location evidence="1">Nucleus</location>
    </subcellularLocation>
</comment>
<evidence type="ECO:0000256" key="3">
    <source>
        <dbReference type="ARBA" id="ARBA00023015"/>
    </source>
</evidence>
<dbReference type="InterPro" id="IPR001471">
    <property type="entry name" value="AP2/ERF_dom"/>
</dbReference>
<dbReference type="InterPro" id="IPR050188">
    <property type="entry name" value="RluA_PseudoU_synthase"/>
</dbReference>
<accession>A0A7J6NUQ8</accession>
<keyword evidence="4" id="KW-0238">DNA-binding</keyword>
<dbReference type="Pfam" id="PF00847">
    <property type="entry name" value="AP2"/>
    <property type="match status" value="2"/>
</dbReference>
<keyword evidence="5" id="KW-0804">Transcription</keyword>
<evidence type="ECO:0000256" key="6">
    <source>
        <dbReference type="ARBA" id="ARBA00023242"/>
    </source>
</evidence>
<feature type="compositionally biased region" description="Acidic residues" evidence="7">
    <location>
        <begin position="778"/>
        <end position="790"/>
    </location>
</feature>
<evidence type="ECO:0000259" key="8">
    <source>
        <dbReference type="Pfam" id="PF00847"/>
    </source>
</evidence>
<feature type="domain" description="Pseudouridine synthase RsuA/RluA-like" evidence="9">
    <location>
        <begin position="831"/>
        <end position="955"/>
    </location>
</feature>
<reference evidence="10 11" key="1">
    <citation type="submission" date="2020-04" db="EMBL/GenBank/DDBJ databases">
        <title>Perkinsus olseni comparative genomics.</title>
        <authorList>
            <person name="Bogema D.R."/>
        </authorList>
    </citation>
    <scope>NUCLEOTIDE SEQUENCE [LARGE SCALE GENOMIC DNA]</scope>
    <source>
        <strain evidence="10">00978-12</strain>
    </source>
</reference>
<organism evidence="10 11">
    <name type="scientific">Perkinsus olseni</name>
    <name type="common">Perkinsus atlanticus</name>
    <dbReference type="NCBI Taxonomy" id="32597"/>
    <lineage>
        <taxon>Eukaryota</taxon>
        <taxon>Sar</taxon>
        <taxon>Alveolata</taxon>
        <taxon>Perkinsozoa</taxon>
        <taxon>Perkinsea</taxon>
        <taxon>Perkinsida</taxon>
        <taxon>Perkinsidae</taxon>
        <taxon>Perkinsus</taxon>
    </lineage>
</organism>
<name>A0A7J6NUQ8_PEROL</name>
<protein>
    <recommendedName>
        <fullName evidence="12">Pseudouridine synthase RsuA/RluA-like domain-containing protein</fullName>
    </recommendedName>
</protein>
<dbReference type="GO" id="GO:0009982">
    <property type="term" value="F:pseudouridine synthase activity"/>
    <property type="evidence" value="ECO:0007669"/>
    <property type="project" value="InterPro"/>
</dbReference>
<dbReference type="InterPro" id="IPR006145">
    <property type="entry name" value="PsdUridine_synth_RsuA/RluA"/>
</dbReference>
<sequence length="1068" mass="118347">MAKKRQARKRQSQGKAEVKPTEKVDYADIVRQMIGYWNRCCMSHRRVSRDELGLCCLPSLLTNTDLIEAHAVRDPSAGCLHGEEIPYLVKVKPCFEYLSSSDKKSVVETMLAMARNGVTVEDVPDGNEGSAVGPLTLDAVPSELMPLIDGCIGLEKIDDELDDPVLNTDESRRGGYPERVTDCSSSCPGRMASPPLEIAELKTKLGWMRVTVDPDCLTGASACTVHNKIGVLLRSLQPPDAVNPPREMFKTPLSMLVDAAQGRCPILRRPSNHHQYPPSLGSASIRWHSRMVGDDGSCRRQCVNVLRCLDGYWERDPSRPECIIPAKPKWRSRSYNSEVSAEGTSGSELMQLGHSIEDNLLPLLRSRLDADEVRGYANRLGITGGEEDKEDLLFRIAEELAMRVAQGIRPTTLDYFMFEPQRWAQLREAVQSMLPVGIGEAGRAEDLPFRRRWPTSTPGAVGSTYRELVAAISEPGTAEGAEKVATIKRRFGDQRGKRVSCGISVHGDVSRVSARRTSSRQSGVLGVFWNKKSRSWDAQWYTKEGQQVRKYFSVSKYGDEEALTLATECRRNAELRGEAVASLSGTCHKQSGVVGVTWQRPCYWVANWSENGRFIRKLFSVEKYGSEEAALEAAIALLIPRLGTRTGRGFAAMAATTERKEPPKAVIELFDVLREESLNRMKDFEANHLFSLVWAYSTAKRLDKQLYEACLDRVRQLGNKKDEAKGRGVGERPSPVDMDEMDTTVPAVLHETKHLSVIWKPAHWHVSVTSAIAGAAEEEVVDDTTDEETEARDSAVRTVSSANGNASGLQEWIEEAYPGYPIARDRHHAHGILHRLDVGTSGPLLLAHSYKGFYMGRLVFCSHQIDKEYVALVKGHMGTVGEKVVISDRIKILKSTLDNGQSYSTTCVVAPDGKPSLTEAVPVAHYYDGSGVEYSLVLVKLHTGRTHQIRVHMAHIGHPLVCDPKYGNPTDPEAARAVCATDRLWCPRTFLHSYRLCYNQPIDVVDEKDATVDVYVPLPLDLRLALAKLTSVSDDCAETARWLSGKKGDVEGRSFLSKCSQKSSDGDI</sequence>
<evidence type="ECO:0000259" key="9">
    <source>
        <dbReference type="Pfam" id="PF00849"/>
    </source>
</evidence>
<dbReference type="CDD" id="cd02869">
    <property type="entry name" value="PseudoU_synth_RluA_like"/>
    <property type="match status" value="1"/>
</dbReference>
<keyword evidence="3" id="KW-0805">Transcription regulation</keyword>
<feature type="domain" description="AP2/ERF" evidence="8">
    <location>
        <begin position="523"/>
        <end position="573"/>
    </location>
</feature>
<dbReference type="GO" id="GO:0005634">
    <property type="term" value="C:nucleus"/>
    <property type="evidence" value="ECO:0007669"/>
    <property type="project" value="UniProtKB-SubCell"/>
</dbReference>
<dbReference type="GO" id="GO:0000455">
    <property type="term" value="P:enzyme-directed rRNA pseudouridine synthesis"/>
    <property type="evidence" value="ECO:0007669"/>
    <property type="project" value="TreeGrafter"/>
</dbReference>
<dbReference type="SUPFAM" id="SSF55120">
    <property type="entry name" value="Pseudouridine synthase"/>
    <property type="match status" value="1"/>
</dbReference>
<dbReference type="PANTHER" id="PTHR21600:SF87">
    <property type="entry name" value="RNA PSEUDOURIDYLATE SYNTHASE DOMAIN-CONTAINING PROTEIN 1"/>
    <property type="match status" value="1"/>
</dbReference>
<dbReference type="EMBL" id="JABANP010000208">
    <property type="protein sequence ID" value="KAF4686791.1"/>
    <property type="molecule type" value="Genomic_DNA"/>
</dbReference>
<feature type="region of interest" description="Disordered" evidence="7">
    <location>
        <begin position="168"/>
        <end position="188"/>
    </location>
</feature>
<feature type="region of interest" description="Disordered" evidence="7">
    <location>
        <begin position="778"/>
        <end position="802"/>
    </location>
</feature>
<evidence type="ECO:0000256" key="1">
    <source>
        <dbReference type="ARBA" id="ARBA00004123"/>
    </source>
</evidence>
<dbReference type="Gene3D" id="1.20.5.2050">
    <property type="match status" value="2"/>
</dbReference>
<comment type="similarity">
    <text evidence="2">Belongs to the pseudouridine synthase RluA family.</text>
</comment>
<feature type="domain" description="AP2/ERF" evidence="8">
    <location>
        <begin position="591"/>
        <end position="633"/>
    </location>
</feature>
<dbReference type="InterPro" id="IPR020103">
    <property type="entry name" value="PsdUridine_synth_cat_dom_sf"/>
</dbReference>
<dbReference type="PANTHER" id="PTHR21600">
    <property type="entry name" value="MITOCHONDRIAL RNA PSEUDOURIDINE SYNTHASE"/>
    <property type="match status" value="1"/>
</dbReference>
<evidence type="ECO:0000256" key="5">
    <source>
        <dbReference type="ARBA" id="ARBA00023163"/>
    </source>
</evidence>
<keyword evidence="6" id="KW-0539">Nucleus</keyword>
<dbReference type="AlphaFoldDB" id="A0A7J6NUQ8"/>
<dbReference type="GO" id="GO:0003723">
    <property type="term" value="F:RNA binding"/>
    <property type="evidence" value="ECO:0007669"/>
    <property type="project" value="InterPro"/>
</dbReference>
<proteinExistence type="inferred from homology"/>
<evidence type="ECO:0000256" key="2">
    <source>
        <dbReference type="ARBA" id="ARBA00010876"/>
    </source>
</evidence>
<evidence type="ECO:0000313" key="11">
    <source>
        <dbReference type="Proteomes" id="UP000541610"/>
    </source>
</evidence>
<dbReference type="OrthoDB" id="448945at2759"/>
<evidence type="ECO:0000313" key="10">
    <source>
        <dbReference type="EMBL" id="KAF4686791.1"/>
    </source>
</evidence>
<evidence type="ECO:0000256" key="4">
    <source>
        <dbReference type="ARBA" id="ARBA00023125"/>
    </source>
</evidence>
<dbReference type="Proteomes" id="UP000541610">
    <property type="component" value="Unassembled WGS sequence"/>
</dbReference>
<comment type="caution">
    <text evidence="10">The sequence shown here is derived from an EMBL/GenBank/DDBJ whole genome shotgun (WGS) entry which is preliminary data.</text>
</comment>
<dbReference type="GO" id="GO:0003700">
    <property type="term" value="F:DNA-binding transcription factor activity"/>
    <property type="evidence" value="ECO:0007669"/>
    <property type="project" value="InterPro"/>
</dbReference>
<dbReference type="GO" id="GO:0003677">
    <property type="term" value="F:DNA binding"/>
    <property type="evidence" value="ECO:0007669"/>
    <property type="project" value="UniProtKB-KW"/>
</dbReference>
<feature type="compositionally biased region" description="Basic and acidic residues" evidence="7">
    <location>
        <begin position="169"/>
        <end position="181"/>
    </location>
</feature>
<dbReference type="Gene3D" id="3.30.2350.10">
    <property type="entry name" value="Pseudouridine synthase"/>
    <property type="match status" value="1"/>
</dbReference>
<dbReference type="Pfam" id="PF00849">
    <property type="entry name" value="PseudoU_synth_2"/>
    <property type="match status" value="1"/>
</dbReference>
<evidence type="ECO:0008006" key="12">
    <source>
        <dbReference type="Google" id="ProtNLM"/>
    </source>
</evidence>
<evidence type="ECO:0000256" key="7">
    <source>
        <dbReference type="SAM" id="MobiDB-lite"/>
    </source>
</evidence>